<keyword evidence="2" id="KW-1185">Reference proteome</keyword>
<dbReference type="EMBL" id="SJPK01000030">
    <property type="protein sequence ID" value="TWT52261.1"/>
    <property type="molecule type" value="Genomic_DNA"/>
</dbReference>
<proteinExistence type="predicted"/>
<dbReference type="OrthoDB" id="278365at2"/>
<dbReference type="Proteomes" id="UP000318053">
    <property type="component" value="Unassembled WGS sequence"/>
</dbReference>
<name>A0A5C5WQ61_9BACT</name>
<comment type="caution">
    <text evidence="1">The sequence shown here is derived from an EMBL/GenBank/DDBJ whole genome shotgun (WGS) entry which is preliminary data.</text>
</comment>
<evidence type="ECO:0000313" key="1">
    <source>
        <dbReference type="EMBL" id="TWT52261.1"/>
    </source>
</evidence>
<dbReference type="RefSeq" id="WP_146393977.1">
    <property type="nucleotide sequence ID" value="NZ_SJPK01000030.1"/>
</dbReference>
<dbReference type="AlphaFoldDB" id="A0A5C5WQ61"/>
<protein>
    <submittedName>
        <fullName evidence="1">Uncharacterized protein</fullName>
    </submittedName>
</protein>
<sequence>MNDFCKLSYFFRSPKYPVIVDVDGALVVARSAKSLYLRLVRFDLVEKKSYDALDKTGEAWALVISQETGVLAPLNFSKPRTKLELIRWFNNRKNKPADEVAYPEKSLSSKKRDRIVAEIADRLADAEKRNASRRK</sequence>
<accession>A0A5C5WQ61</accession>
<reference evidence="1 2" key="1">
    <citation type="submission" date="2019-02" db="EMBL/GenBank/DDBJ databases">
        <title>Deep-cultivation of Planctomycetes and their phenomic and genomic characterization uncovers novel biology.</title>
        <authorList>
            <person name="Wiegand S."/>
            <person name="Jogler M."/>
            <person name="Boedeker C."/>
            <person name="Pinto D."/>
            <person name="Vollmers J."/>
            <person name="Rivas-Marin E."/>
            <person name="Kohn T."/>
            <person name="Peeters S.H."/>
            <person name="Heuer A."/>
            <person name="Rast P."/>
            <person name="Oberbeckmann S."/>
            <person name="Bunk B."/>
            <person name="Jeske O."/>
            <person name="Meyerdierks A."/>
            <person name="Storesund J.E."/>
            <person name="Kallscheuer N."/>
            <person name="Luecker S."/>
            <person name="Lage O.M."/>
            <person name="Pohl T."/>
            <person name="Merkel B.J."/>
            <person name="Hornburger P."/>
            <person name="Mueller R.-W."/>
            <person name="Bruemmer F."/>
            <person name="Labrenz M."/>
            <person name="Spormann A.M."/>
            <person name="Op Den Camp H."/>
            <person name="Overmann J."/>
            <person name="Amann R."/>
            <person name="Jetten M.S.M."/>
            <person name="Mascher T."/>
            <person name="Medema M.H."/>
            <person name="Devos D.P."/>
            <person name="Kaster A.-K."/>
            <person name="Ovreas L."/>
            <person name="Rohde M."/>
            <person name="Galperin M.Y."/>
            <person name="Jogler C."/>
        </authorList>
    </citation>
    <scope>NUCLEOTIDE SEQUENCE [LARGE SCALE GENOMIC DNA]</scope>
    <source>
        <strain evidence="1 2">CA85</strain>
    </source>
</reference>
<organism evidence="1 2">
    <name type="scientific">Allorhodopirellula solitaria</name>
    <dbReference type="NCBI Taxonomy" id="2527987"/>
    <lineage>
        <taxon>Bacteria</taxon>
        <taxon>Pseudomonadati</taxon>
        <taxon>Planctomycetota</taxon>
        <taxon>Planctomycetia</taxon>
        <taxon>Pirellulales</taxon>
        <taxon>Pirellulaceae</taxon>
        <taxon>Allorhodopirellula</taxon>
    </lineage>
</organism>
<evidence type="ECO:0000313" key="2">
    <source>
        <dbReference type="Proteomes" id="UP000318053"/>
    </source>
</evidence>
<gene>
    <name evidence="1" type="ORF">CA85_50410</name>
</gene>